<dbReference type="Proteomes" id="UP000304953">
    <property type="component" value="Unassembled WGS sequence"/>
</dbReference>
<reference evidence="1" key="1">
    <citation type="submission" date="2019-04" db="EMBL/GenBank/DDBJ databases">
        <title>Microbes associate with the intestines of laboratory mice.</title>
        <authorList>
            <person name="Navarre W."/>
            <person name="Wong E."/>
            <person name="Huang K."/>
            <person name="Tropini C."/>
            <person name="Ng K."/>
            <person name="Yu B."/>
        </authorList>
    </citation>
    <scope>NUCLEOTIDE SEQUENCE</scope>
    <source>
        <strain evidence="1">NM01_1-7b</strain>
    </source>
</reference>
<accession>A0AC61RRV2</accession>
<organism evidence="1 2">
    <name type="scientific">Petralouisia muris</name>
    <dbReference type="NCBI Taxonomy" id="3032872"/>
    <lineage>
        <taxon>Bacteria</taxon>
        <taxon>Bacillati</taxon>
        <taxon>Bacillota</taxon>
        <taxon>Clostridia</taxon>
        <taxon>Lachnospirales</taxon>
        <taxon>Lachnospiraceae</taxon>
        <taxon>Petralouisia</taxon>
    </lineage>
</organism>
<proteinExistence type="predicted"/>
<comment type="caution">
    <text evidence="1">The sequence shown here is derived from an EMBL/GenBank/DDBJ whole genome shotgun (WGS) entry which is preliminary data.</text>
</comment>
<protein>
    <submittedName>
        <fullName evidence="1">GNAT family N-acetyltransferase</fullName>
    </submittedName>
</protein>
<evidence type="ECO:0000313" key="1">
    <source>
        <dbReference type="EMBL" id="TGY91951.1"/>
    </source>
</evidence>
<sequence length="304" mass="35347">MALQGLILSLKEMNVAKPEDPERFVMEDGLTELLDGIYRYGVQIINLDMFQADSPEKLRMVLELHQLKPEECLMIGATDQTLSLREGRKIAAVGYVNPRLLGQKLDGAIMVIEGFEEVDFYFLERMYQREHGLPWTVIETKRCFLREMTVEDLDGLYELYQGEGMTDFIEGLYEDRKKEEEYTRAYIRNMYPFYGFGMWIAIERATGRMIGRAGLNLREIHGKLVLELGYLIGKEFQNRGFATELCEGILQFAREGTEFEEIHCLIEKGNGISVHLAEKLGFNWQEELKIQGKNMQRYMKSLQF</sequence>
<gene>
    <name evidence="1" type="ORF">E5329_19715</name>
</gene>
<keyword evidence="2" id="KW-1185">Reference proteome</keyword>
<name>A0AC61RRV2_9FIRM</name>
<dbReference type="EMBL" id="SRYA01000049">
    <property type="protein sequence ID" value="TGY91951.1"/>
    <property type="molecule type" value="Genomic_DNA"/>
</dbReference>
<evidence type="ECO:0000313" key="2">
    <source>
        <dbReference type="Proteomes" id="UP000304953"/>
    </source>
</evidence>